<dbReference type="PANTHER" id="PTHR28570:SF2">
    <property type="entry name" value="M18 FAMILY AMINOPEPTIDASE 1-RELATED"/>
    <property type="match status" value="1"/>
</dbReference>
<dbReference type="GO" id="GO:0008270">
    <property type="term" value="F:zinc ion binding"/>
    <property type="evidence" value="ECO:0007669"/>
    <property type="project" value="InterPro"/>
</dbReference>
<evidence type="ECO:0000256" key="8">
    <source>
        <dbReference type="ARBA" id="ARBA00023049"/>
    </source>
</evidence>
<keyword evidence="4 9" id="KW-0645">Protease</keyword>
<accession>A0A6N2T859</accession>
<evidence type="ECO:0000256" key="2">
    <source>
        <dbReference type="ARBA" id="ARBA00008290"/>
    </source>
</evidence>
<evidence type="ECO:0000256" key="10">
    <source>
        <dbReference type="RuleBase" id="RU004387"/>
    </source>
</evidence>
<keyword evidence="7 9" id="KW-0862">Zinc</keyword>
<proteinExistence type="inferred from homology"/>
<comment type="similarity">
    <text evidence="2 9">Belongs to the peptidase M18 family.</text>
</comment>
<keyword evidence="6 9" id="KW-0378">Hydrolase</keyword>
<name>A0A6N2T859_9FIRM</name>
<dbReference type="InterPro" id="IPR023358">
    <property type="entry name" value="Peptidase_M18_dom2"/>
</dbReference>
<sequence>MSEEKTRGELLKKELFLERKHAGEQFSEKQMELADQFCEDYKTFLDESKTEREAVASAVAILEKEGYTPFDPSRKYEAGEKLYYNNRGKALIFATMGRKPLAEGVKILVSHIDSPRLDLKPNPLYEDKEIALFKTHYYGGIKKYQWTAIPLALHGVIALKNGETITVKIGDNEEEPVFCVTDLLPHLSKDQNSRPLKDGIKGEELNVLVGSLPFKDDKVSQKVKLNILNLLHEKYGIVEEDFLSADLTMVPSFRARDIGFDRSMIGAYGHDDKVCAYTSMRAALEVQDPAYTVVTVFADREEIGSMGNTGLNSDFVRFFIEDLAAPHGIAGRTVLSRSKCLSADVNAAFDPTFPDAVEKNNIAYMNHGVVITKYTGAGGKSGTSEAPAEFMAEVRKALDDAGVVWQTGELGKVDQGGGGTVAQYVAHMNVEVVDVGVPMLSMHAPFELVAKTDVYETYRAFLAYISL</sequence>
<dbReference type="GO" id="GO:0006508">
    <property type="term" value="P:proteolysis"/>
    <property type="evidence" value="ECO:0007669"/>
    <property type="project" value="UniProtKB-KW"/>
</dbReference>
<dbReference type="Gene3D" id="2.30.250.10">
    <property type="entry name" value="Aminopeptidase i, Domain 2"/>
    <property type="match status" value="1"/>
</dbReference>
<dbReference type="Gene3D" id="3.40.630.10">
    <property type="entry name" value="Zn peptidases"/>
    <property type="match status" value="1"/>
</dbReference>
<dbReference type="InterPro" id="IPR001948">
    <property type="entry name" value="Peptidase_M18"/>
</dbReference>
<evidence type="ECO:0000256" key="6">
    <source>
        <dbReference type="ARBA" id="ARBA00022801"/>
    </source>
</evidence>
<dbReference type="GO" id="GO:0005737">
    <property type="term" value="C:cytoplasm"/>
    <property type="evidence" value="ECO:0007669"/>
    <property type="project" value="UniProtKB-ARBA"/>
</dbReference>
<evidence type="ECO:0000256" key="5">
    <source>
        <dbReference type="ARBA" id="ARBA00022723"/>
    </source>
</evidence>
<evidence type="ECO:0000256" key="9">
    <source>
        <dbReference type="RuleBase" id="RU004386"/>
    </source>
</evidence>
<dbReference type="PANTHER" id="PTHR28570">
    <property type="entry name" value="ASPARTYL AMINOPEPTIDASE"/>
    <property type="match status" value="1"/>
</dbReference>
<keyword evidence="5 9" id="KW-0479">Metal-binding</keyword>
<dbReference type="SUPFAM" id="SSF53187">
    <property type="entry name" value="Zn-dependent exopeptidases"/>
    <property type="match status" value="1"/>
</dbReference>
<dbReference type="SUPFAM" id="SSF101821">
    <property type="entry name" value="Aminopeptidase/glucanase lid domain"/>
    <property type="match status" value="1"/>
</dbReference>
<keyword evidence="3 9" id="KW-0031">Aminopeptidase</keyword>
<dbReference type="EMBL" id="CACRSL010000003">
    <property type="protein sequence ID" value="VYT00301.1"/>
    <property type="molecule type" value="Genomic_DNA"/>
</dbReference>
<dbReference type="Pfam" id="PF02127">
    <property type="entry name" value="Peptidase_M18"/>
    <property type="match status" value="1"/>
</dbReference>
<dbReference type="NCBIfam" id="NF002600">
    <property type="entry name" value="PRK02256.1"/>
    <property type="match status" value="1"/>
</dbReference>
<dbReference type="AlphaFoldDB" id="A0A6N2T859"/>
<comment type="cofactor">
    <cofactor evidence="1 10">
        <name>Zn(2+)</name>
        <dbReference type="ChEBI" id="CHEBI:29105"/>
    </cofactor>
</comment>
<evidence type="ECO:0000256" key="4">
    <source>
        <dbReference type="ARBA" id="ARBA00022670"/>
    </source>
</evidence>
<evidence type="ECO:0000256" key="7">
    <source>
        <dbReference type="ARBA" id="ARBA00022833"/>
    </source>
</evidence>
<organism evidence="11">
    <name type="scientific">uncultured Anaerotruncus sp</name>
    <dbReference type="NCBI Taxonomy" id="905011"/>
    <lineage>
        <taxon>Bacteria</taxon>
        <taxon>Bacillati</taxon>
        <taxon>Bacillota</taxon>
        <taxon>Clostridia</taxon>
        <taxon>Eubacteriales</taxon>
        <taxon>Oscillospiraceae</taxon>
        <taxon>Anaerotruncus</taxon>
        <taxon>environmental samples</taxon>
    </lineage>
</organism>
<gene>
    <name evidence="11" type="primary">apeA</name>
    <name evidence="11" type="ORF">AULFYP135_01248</name>
</gene>
<protein>
    <recommendedName>
        <fullName evidence="10">M18 family aminopeptidase</fullName>
        <ecNumber evidence="10">3.4.11.-</ecNumber>
    </recommendedName>
</protein>
<dbReference type="EC" id="3.4.11.-" evidence="10"/>
<reference evidence="11" key="1">
    <citation type="submission" date="2019-11" db="EMBL/GenBank/DDBJ databases">
        <authorList>
            <person name="Feng L."/>
        </authorList>
    </citation>
    <scope>NUCLEOTIDE SEQUENCE</scope>
    <source>
        <strain evidence="11">AundefinedLFYP135</strain>
    </source>
</reference>
<dbReference type="GO" id="GO:0004177">
    <property type="term" value="F:aminopeptidase activity"/>
    <property type="evidence" value="ECO:0007669"/>
    <property type="project" value="UniProtKB-KW"/>
</dbReference>
<dbReference type="GO" id="GO:0008237">
    <property type="term" value="F:metallopeptidase activity"/>
    <property type="evidence" value="ECO:0007669"/>
    <property type="project" value="UniProtKB-KW"/>
</dbReference>
<evidence type="ECO:0000256" key="1">
    <source>
        <dbReference type="ARBA" id="ARBA00001947"/>
    </source>
</evidence>
<keyword evidence="8 9" id="KW-0482">Metalloprotease</keyword>
<evidence type="ECO:0000313" key="11">
    <source>
        <dbReference type="EMBL" id="VYT00301.1"/>
    </source>
</evidence>
<dbReference type="PRINTS" id="PR00932">
    <property type="entry name" value="AMINO1PTASE"/>
</dbReference>
<evidence type="ECO:0000256" key="3">
    <source>
        <dbReference type="ARBA" id="ARBA00022438"/>
    </source>
</evidence>